<dbReference type="EMBL" id="BFAG01000010">
    <property type="protein sequence ID" value="GBF06746.1"/>
    <property type="molecule type" value="Genomic_DNA"/>
</dbReference>
<protein>
    <submittedName>
        <fullName evidence="1">Uncharacterized protein</fullName>
    </submittedName>
</protein>
<dbReference type="Proteomes" id="UP000236569">
    <property type="component" value="Unassembled WGS sequence"/>
</dbReference>
<sequence>MNTPANEVLGRAWDFLKKAHCELRESDVRVLSGDRLECVEVRRAGVPIAKGCGPDFEKAATLAFLAAAQQVRDEGN</sequence>
<organism evidence="1 2">
    <name type="scientific">Deinococcus aerius</name>
    <dbReference type="NCBI Taxonomy" id="200253"/>
    <lineage>
        <taxon>Bacteria</taxon>
        <taxon>Thermotogati</taxon>
        <taxon>Deinococcota</taxon>
        <taxon>Deinococci</taxon>
        <taxon>Deinococcales</taxon>
        <taxon>Deinococcaceae</taxon>
        <taxon>Deinococcus</taxon>
    </lineage>
</organism>
<keyword evidence="2" id="KW-1185">Reference proteome</keyword>
<dbReference type="RefSeq" id="WP_103130097.1">
    <property type="nucleotide sequence ID" value="NZ_BFAG01000010.1"/>
</dbReference>
<accession>A0A2I9D7K2</accession>
<dbReference type="AlphaFoldDB" id="A0A2I9D7K2"/>
<name>A0A2I9D7K2_9DEIO</name>
<proteinExistence type="predicted"/>
<gene>
    <name evidence="1" type="ORF">DAERI_100109</name>
</gene>
<comment type="caution">
    <text evidence="1">The sequence shown here is derived from an EMBL/GenBank/DDBJ whole genome shotgun (WGS) entry which is preliminary data.</text>
</comment>
<reference evidence="2" key="1">
    <citation type="submission" date="2018-01" db="EMBL/GenBank/DDBJ databases">
        <title>Draft Genome Sequence of the Radioresistant Bacterium Deinococcus aerius TR0125, Isolated from the Higher Atmosphere above Japan.</title>
        <authorList>
            <person name="Satoh K."/>
            <person name="Arai H."/>
            <person name="Sanzen T."/>
            <person name="Kawaguchi Y."/>
            <person name="Hayashi H."/>
            <person name="Yokobori S."/>
            <person name="Yamagishi A."/>
            <person name="Oono Y."/>
            <person name="Narumi I."/>
        </authorList>
    </citation>
    <scope>NUCLEOTIDE SEQUENCE [LARGE SCALE GENOMIC DNA]</scope>
    <source>
        <strain evidence="2">TR0125</strain>
    </source>
</reference>
<evidence type="ECO:0000313" key="1">
    <source>
        <dbReference type="EMBL" id="GBF06746.1"/>
    </source>
</evidence>
<dbReference type="OrthoDB" id="9853615at2"/>
<evidence type="ECO:0000313" key="2">
    <source>
        <dbReference type="Proteomes" id="UP000236569"/>
    </source>
</evidence>